<comment type="caution">
    <text evidence="2">The sequence shown here is derived from an EMBL/GenBank/DDBJ whole genome shotgun (WGS) entry which is preliminary data.</text>
</comment>
<feature type="region of interest" description="Disordered" evidence="1">
    <location>
        <begin position="1"/>
        <end position="20"/>
    </location>
</feature>
<dbReference type="AlphaFoldDB" id="A0ABD1EGN1"/>
<gene>
    <name evidence="2" type="ORF">ABEB36_012769</name>
</gene>
<name>A0ABD1EGN1_HYPHA</name>
<evidence type="ECO:0000313" key="3">
    <source>
        <dbReference type="Proteomes" id="UP001566132"/>
    </source>
</evidence>
<protein>
    <submittedName>
        <fullName evidence="2">Uncharacterized protein</fullName>
    </submittedName>
</protein>
<dbReference type="EMBL" id="JBDJPC010000009">
    <property type="protein sequence ID" value="KAL1492296.1"/>
    <property type="molecule type" value="Genomic_DNA"/>
</dbReference>
<organism evidence="2 3">
    <name type="scientific">Hypothenemus hampei</name>
    <name type="common">Coffee berry borer</name>
    <dbReference type="NCBI Taxonomy" id="57062"/>
    <lineage>
        <taxon>Eukaryota</taxon>
        <taxon>Metazoa</taxon>
        <taxon>Ecdysozoa</taxon>
        <taxon>Arthropoda</taxon>
        <taxon>Hexapoda</taxon>
        <taxon>Insecta</taxon>
        <taxon>Pterygota</taxon>
        <taxon>Neoptera</taxon>
        <taxon>Endopterygota</taxon>
        <taxon>Coleoptera</taxon>
        <taxon>Polyphaga</taxon>
        <taxon>Cucujiformia</taxon>
        <taxon>Curculionidae</taxon>
        <taxon>Scolytinae</taxon>
        <taxon>Hypothenemus</taxon>
    </lineage>
</organism>
<sequence length="84" mass="9330">MKDVTNIVLPPSTTNGDNGVQKKQIEANSSKTEIQFTDQLQIKNIMCTTAGNGFQALGSDQPRLRLAWSYLPAARKNTIFPLRH</sequence>
<keyword evidence="3" id="KW-1185">Reference proteome</keyword>
<reference evidence="2 3" key="1">
    <citation type="submission" date="2024-05" db="EMBL/GenBank/DDBJ databases">
        <title>Genetic variation in Jamaican populations of the coffee berry borer (Hypothenemus hampei).</title>
        <authorList>
            <person name="Errbii M."/>
            <person name="Myrie A."/>
        </authorList>
    </citation>
    <scope>NUCLEOTIDE SEQUENCE [LARGE SCALE GENOMIC DNA]</scope>
    <source>
        <strain evidence="2">JA-Hopewell-2020-01-JO</strain>
        <tissue evidence="2">Whole body</tissue>
    </source>
</reference>
<accession>A0ABD1EGN1</accession>
<dbReference type="Proteomes" id="UP001566132">
    <property type="component" value="Unassembled WGS sequence"/>
</dbReference>
<evidence type="ECO:0000313" key="2">
    <source>
        <dbReference type="EMBL" id="KAL1492296.1"/>
    </source>
</evidence>
<evidence type="ECO:0000256" key="1">
    <source>
        <dbReference type="SAM" id="MobiDB-lite"/>
    </source>
</evidence>
<proteinExistence type="predicted"/>